<feature type="region of interest" description="Disordered" evidence="1">
    <location>
        <begin position="60"/>
        <end position="105"/>
    </location>
</feature>
<feature type="compositionally biased region" description="Basic and acidic residues" evidence="1">
    <location>
        <begin position="774"/>
        <end position="792"/>
    </location>
</feature>
<dbReference type="InterPro" id="IPR013087">
    <property type="entry name" value="Znf_C2H2_type"/>
</dbReference>
<dbReference type="EMBL" id="CM018045">
    <property type="protein sequence ID" value="KAA8527881.1"/>
    <property type="molecule type" value="Genomic_DNA"/>
</dbReference>
<feature type="region of interest" description="Disordered" evidence="1">
    <location>
        <begin position="854"/>
        <end position="934"/>
    </location>
</feature>
<organism evidence="3 4">
    <name type="scientific">Nyssa sinensis</name>
    <dbReference type="NCBI Taxonomy" id="561372"/>
    <lineage>
        <taxon>Eukaryota</taxon>
        <taxon>Viridiplantae</taxon>
        <taxon>Streptophyta</taxon>
        <taxon>Embryophyta</taxon>
        <taxon>Tracheophyta</taxon>
        <taxon>Spermatophyta</taxon>
        <taxon>Magnoliopsida</taxon>
        <taxon>eudicotyledons</taxon>
        <taxon>Gunneridae</taxon>
        <taxon>Pentapetalae</taxon>
        <taxon>asterids</taxon>
        <taxon>Cornales</taxon>
        <taxon>Nyssaceae</taxon>
        <taxon>Nyssa</taxon>
    </lineage>
</organism>
<feature type="compositionally biased region" description="Basic and acidic residues" evidence="1">
    <location>
        <begin position="757"/>
        <end position="766"/>
    </location>
</feature>
<keyword evidence="4" id="KW-1185">Reference proteome</keyword>
<reference evidence="3 4" key="1">
    <citation type="submission" date="2019-09" db="EMBL/GenBank/DDBJ databases">
        <title>A chromosome-level genome assembly of the Chinese tupelo Nyssa sinensis.</title>
        <authorList>
            <person name="Yang X."/>
            <person name="Kang M."/>
            <person name="Yang Y."/>
            <person name="Xiong H."/>
            <person name="Wang M."/>
            <person name="Zhang Z."/>
            <person name="Wang Z."/>
            <person name="Wu H."/>
            <person name="Ma T."/>
            <person name="Liu J."/>
            <person name="Xi Z."/>
        </authorList>
    </citation>
    <scope>NUCLEOTIDE SEQUENCE [LARGE SCALE GENOMIC DNA]</scope>
    <source>
        <strain evidence="3">J267</strain>
        <tissue evidence="3">Leaf</tissue>
    </source>
</reference>
<protein>
    <recommendedName>
        <fullName evidence="2">C2H2-type domain-containing protein</fullName>
    </recommendedName>
</protein>
<feature type="region of interest" description="Disordered" evidence="1">
    <location>
        <begin position="963"/>
        <end position="1051"/>
    </location>
</feature>
<accession>A0A5J5AF71</accession>
<feature type="compositionally biased region" description="Basic and acidic residues" evidence="1">
    <location>
        <begin position="868"/>
        <end position="888"/>
    </location>
</feature>
<feature type="compositionally biased region" description="Basic and acidic residues" evidence="1">
    <location>
        <begin position="573"/>
        <end position="602"/>
    </location>
</feature>
<evidence type="ECO:0000256" key="1">
    <source>
        <dbReference type="SAM" id="MobiDB-lite"/>
    </source>
</evidence>
<dbReference type="AlphaFoldDB" id="A0A5J5AF71"/>
<name>A0A5J5AF71_9ASTE</name>
<dbReference type="Proteomes" id="UP000325577">
    <property type="component" value="Linkage Group LG21"/>
</dbReference>
<dbReference type="PANTHER" id="PTHR35746:SF1">
    <property type="entry name" value="PENTATRICOPEPTIDE REPEAT (PPR) SUPERFAMILY PROTEIN"/>
    <property type="match status" value="1"/>
</dbReference>
<evidence type="ECO:0000313" key="3">
    <source>
        <dbReference type="EMBL" id="KAA8527881.1"/>
    </source>
</evidence>
<feature type="compositionally biased region" description="Polar residues" evidence="1">
    <location>
        <begin position="1001"/>
        <end position="1014"/>
    </location>
</feature>
<evidence type="ECO:0000313" key="4">
    <source>
        <dbReference type="Proteomes" id="UP000325577"/>
    </source>
</evidence>
<proteinExistence type="predicted"/>
<gene>
    <name evidence="3" type="ORF">F0562_035250</name>
</gene>
<feature type="compositionally biased region" description="Polar residues" evidence="1">
    <location>
        <begin position="911"/>
        <end position="927"/>
    </location>
</feature>
<evidence type="ECO:0000259" key="2">
    <source>
        <dbReference type="PROSITE" id="PS00028"/>
    </source>
</evidence>
<feature type="region of interest" description="Disordered" evidence="1">
    <location>
        <begin position="562"/>
        <end position="614"/>
    </location>
</feature>
<dbReference type="PANTHER" id="PTHR35746">
    <property type="entry name" value="PENTATRICOPEPTIDE REPEAT (PPR) SUPERFAMILY PROTEIN"/>
    <property type="match status" value="1"/>
</dbReference>
<feature type="domain" description="C2H2-type" evidence="2">
    <location>
        <begin position="22"/>
        <end position="42"/>
    </location>
</feature>
<sequence length="1067" mass="115819">MDTEYHRKNNPSGHESHGVHVCHKCGWPFPNPHPSAKHRRAHKKICGTIEGYKLIDSEEHTGLTLSDDEQLSDEDRRTPSPKIDNRSIKEISSGGIGERSNRSEDEVFSDAVAEFSESGFSPGPRFEERLEGGIELDKNMEKIVEGDPGTSQLVKVDATADTMHPPDNPANTSDIHNPEVLERATSQLGSSTPVPDIVSCYTIDSMVRSASDTRTEEFAVGLNGTSGSICDLPPIKSETLMDAPEEDINANVGDNGMQCSMTYHGQETDLKENEENNVDKILSDVVAVPDCKTANKDESELPEMDGRTSDTLRADGIKSKKGQREGLGIKMSKHDISPEVESVEHMEAFVNSVQVNTDSAQDIDVGSHGGLIQVCDTKGEGNEDMHVLSVANELPVVDHPEIMIEDFKDHKAPKSNISLSLGSDEVIRLVENDTKDTVCEEIHSNSYLSKPGESINISSIDSYSLEEGGGNKHIVEEVPVGREADGSEFEVMSGENLGFSSVEALLGTIKSQSKEVQTNQCLEGLQAYDFDSDLSQNISSEYNTRELSYVIPTATSMVDEVNHTTDLSGGDNADDHELDKIGKFDKDKNDSREGAVEERLSANRETPPESADNLCVPKVDEITNLLGPDDTSDHKMVGIEFSEGTGNESTEAAEEEKYAINSKTTLESACHLSESQVVADEGMDKVVRNLQESESTYFDGVSDSSKVVIGTSDMGNITQTHKKDEDNSEVPAESVVAVSMDAQSNHNGGVEVVQRSSEDFNLKDQEPLPVESEFTIKKSANVEDSHSRDGDRAVSGVSSEPLREEGNENLTSRRVSVSAVDISVDACSRTESLEGNRGSVSVLSNQSDVVAAVDAEALPSTHSQAAEQSEKANLEKPKNASEQHHSDGSDVFEAPSFMTLVESGGGVDQKGASSEIQKVQSIQQPNSEALKDGWFPSLTNVINESEGRKKNEEIIAKVTNWSTSKQHIPLKSRLGEANPETKPKSPSPEQRPTVIQKDETAANNNGASAMTVNSILGPEAPTDEPASRDAGKEWNSPARYPTENKKDKRKIKGKPYWVPFVCCSSVN</sequence>
<feature type="region of interest" description="Disordered" evidence="1">
    <location>
        <begin position="757"/>
        <end position="816"/>
    </location>
</feature>
<feature type="compositionally biased region" description="Basic and acidic residues" evidence="1">
    <location>
        <begin position="73"/>
        <end position="89"/>
    </location>
</feature>
<dbReference type="PROSITE" id="PS00028">
    <property type="entry name" value="ZINC_FINGER_C2H2_1"/>
    <property type="match status" value="1"/>
</dbReference>
<dbReference type="OrthoDB" id="1939753at2759"/>